<dbReference type="GO" id="GO:0008080">
    <property type="term" value="F:N-acetyltransferase activity"/>
    <property type="evidence" value="ECO:0007669"/>
    <property type="project" value="TreeGrafter"/>
</dbReference>
<gene>
    <name evidence="6" type="ORF">E0L32_011364</name>
</gene>
<keyword evidence="2" id="KW-0808">Transferase</keyword>
<dbReference type="PANTHER" id="PTHR10545:SF29">
    <property type="entry name" value="GH14572P-RELATED"/>
    <property type="match status" value="1"/>
</dbReference>
<proteinExistence type="inferred from homology"/>
<evidence type="ECO:0000256" key="3">
    <source>
        <dbReference type="ARBA" id="ARBA00023315"/>
    </source>
</evidence>
<dbReference type="OrthoDB" id="7305308at2759"/>
<evidence type="ECO:0000256" key="4">
    <source>
        <dbReference type="SAM" id="Coils"/>
    </source>
</evidence>
<dbReference type="GeneID" id="41978811"/>
<accession>A0A507BNV1</accession>
<dbReference type="CDD" id="cd04301">
    <property type="entry name" value="NAT_SF"/>
    <property type="match status" value="1"/>
</dbReference>
<dbReference type="PROSITE" id="PS51186">
    <property type="entry name" value="GNAT"/>
    <property type="match status" value="1"/>
</dbReference>
<evidence type="ECO:0000256" key="1">
    <source>
        <dbReference type="ARBA" id="ARBA00008694"/>
    </source>
</evidence>
<dbReference type="Gene3D" id="3.40.630.30">
    <property type="match status" value="1"/>
</dbReference>
<dbReference type="Proteomes" id="UP000319257">
    <property type="component" value="Unassembled WGS sequence"/>
</dbReference>
<comment type="caution">
    <text evidence="6">The sequence shown here is derived from an EMBL/GenBank/DDBJ whole genome shotgun (WGS) entry which is preliminary data.</text>
</comment>
<dbReference type="EMBL" id="SKBQ01000104">
    <property type="protein sequence ID" value="TPX18971.1"/>
    <property type="molecule type" value="Genomic_DNA"/>
</dbReference>
<evidence type="ECO:0000259" key="5">
    <source>
        <dbReference type="PROSITE" id="PS51186"/>
    </source>
</evidence>
<dbReference type="AlphaFoldDB" id="A0A507BNV1"/>
<evidence type="ECO:0000313" key="6">
    <source>
        <dbReference type="EMBL" id="TPX18971.1"/>
    </source>
</evidence>
<dbReference type="RefSeq" id="XP_031000682.1">
    <property type="nucleotide sequence ID" value="XM_031134085.1"/>
</dbReference>
<dbReference type="InterPro" id="IPR051016">
    <property type="entry name" value="Diverse_Substrate_AcTransf"/>
</dbReference>
<sequence>MATDQATLRHAAREDIPSILAMVCELAEYEKELASVEATEAKLEASIAWAPSTAASSANTTEPITSTKPARCILLFPPGSQEPAGMALYFYNYSTWRASSGIYLEDLFVRPAFRGRGYGKRLLVELARQVLEIKGGRLEWSVLKWNEPSIKFYRAIGATQMDEWVGMRVDREALVKLAGGLE</sequence>
<keyword evidence="4" id="KW-0175">Coiled coil</keyword>
<protein>
    <recommendedName>
        <fullName evidence="5">N-acetyltransferase domain-containing protein</fullName>
    </recommendedName>
</protein>
<dbReference type="InterPro" id="IPR016181">
    <property type="entry name" value="Acyl_CoA_acyltransferase"/>
</dbReference>
<keyword evidence="3" id="KW-0012">Acyltransferase</keyword>
<evidence type="ECO:0000313" key="7">
    <source>
        <dbReference type="Proteomes" id="UP000319257"/>
    </source>
</evidence>
<dbReference type="InParanoid" id="A0A507BNV1"/>
<keyword evidence="7" id="KW-1185">Reference proteome</keyword>
<comment type="similarity">
    <text evidence="1">Belongs to the acetyltransferase family.</text>
</comment>
<feature type="coiled-coil region" evidence="4">
    <location>
        <begin position="19"/>
        <end position="46"/>
    </location>
</feature>
<dbReference type="STRING" id="1093900.A0A507BNV1"/>
<evidence type="ECO:0000256" key="2">
    <source>
        <dbReference type="ARBA" id="ARBA00022679"/>
    </source>
</evidence>
<dbReference type="InterPro" id="IPR000182">
    <property type="entry name" value="GNAT_dom"/>
</dbReference>
<dbReference type="Pfam" id="PF00583">
    <property type="entry name" value="Acetyltransf_1"/>
    <property type="match status" value="1"/>
</dbReference>
<dbReference type="FunFam" id="3.40.630.30:FF:000064">
    <property type="entry name" value="GNAT family acetyltransferase"/>
    <property type="match status" value="1"/>
</dbReference>
<reference evidence="6 7" key="1">
    <citation type="submission" date="2019-06" db="EMBL/GenBank/DDBJ databases">
        <title>Draft genome sequence of the filamentous fungus Phialemoniopsis curvata isolated from diesel fuel.</title>
        <authorList>
            <person name="Varaljay V.A."/>
            <person name="Lyon W.J."/>
            <person name="Crouch A.L."/>
            <person name="Drake C.E."/>
            <person name="Hollomon J.M."/>
            <person name="Nadeau L.J."/>
            <person name="Nunn H.S."/>
            <person name="Stevenson B.S."/>
            <person name="Bojanowski C.L."/>
            <person name="Crookes-Goodson W.J."/>
        </authorList>
    </citation>
    <scope>NUCLEOTIDE SEQUENCE [LARGE SCALE GENOMIC DNA]</scope>
    <source>
        <strain evidence="6 7">D216</strain>
    </source>
</reference>
<dbReference type="SUPFAM" id="SSF55729">
    <property type="entry name" value="Acyl-CoA N-acyltransferases (Nat)"/>
    <property type="match status" value="1"/>
</dbReference>
<organism evidence="6 7">
    <name type="scientific">Thyridium curvatum</name>
    <dbReference type="NCBI Taxonomy" id="1093900"/>
    <lineage>
        <taxon>Eukaryota</taxon>
        <taxon>Fungi</taxon>
        <taxon>Dikarya</taxon>
        <taxon>Ascomycota</taxon>
        <taxon>Pezizomycotina</taxon>
        <taxon>Sordariomycetes</taxon>
        <taxon>Sordariomycetidae</taxon>
        <taxon>Thyridiales</taxon>
        <taxon>Thyridiaceae</taxon>
        <taxon>Thyridium</taxon>
    </lineage>
</organism>
<name>A0A507BNV1_9PEZI</name>
<dbReference type="PANTHER" id="PTHR10545">
    <property type="entry name" value="DIAMINE N-ACETYLTRANSFERASE"/>
    <property type="match status" value="1"/>
</dbReference>
<feature type="domain" description="N-acetyltransferase" evidence="5">
    <location>
        <begin position="6"/>
        <end position="172"/>
    </location>
</feature>